<dbReference type="EMBL" id="BOQE01000001">
    <property type="protein sequence ID" value="GIM45665.1"/>
    <property type="molecule type" value="Genomic_DNA"/>
</dbReference>
<dbReference type="GO" id="GO:0016779">
    <property type="term" value="F:nucleotidyltransferase activity"/>
    <property type="evidence" value="ECO:0007669"/>
    <property type="project" value="UniProtKB-KW"/>
</dbReference>
<keyword evidence="5" id="KW-1185">Reference proteome</keyword>
<dbReference type="CDD" id="cd02523">
    <property type="entry name" value="PC_cytidylyltransferase"/>
    <property type="match status" value="1"/>
</dbReference>
<proteinExistence type="predicted"/>
<dbReference type="Proteomes" id="UP001057291">
    <property type="component" value="Unassembled WGS sequence"/>
</dbReference>
<gene>
    <name evidence="4" type="ORF">DNHGIG_12140</name>
</gene>
<dbReference type="Gene3D" id="3.90.550.10">
    <property type="entry name" value="Spore Coat Polysaccharide Biosynthesis Protein SpsA, Chain A"/>
    <property type="match status" value="1"/>
</dbReference>
<dbReference type="InterPro" id="IPR029044">
    <property type="entry name" value="Nucleotide-diphossugar_trans"/>
</dbReference>
<dbReference type="AlphaFoldDB" id="A0AAV4LCX3"/>
<keyword evidence="1" id="KW-0808">Transferase</keyword>
<evidence type="ECO:0000256" key="1">
    <source>
        <dbReference type="ARBA" id="ARBA00022679"/>
    </source>
</evidence>
<comment type="caution">
    <text evidence="4">The sequence shown here is derived from an EMBL/GenBank/DDBJ whole genome shotgun (WGS) entry which is preliminary data.</text>
</comment>
<sequence>MRTAVILCAGRGTRLGSLTADRPKCLLEIGGQTLLEKAIRQFYNNGVQRFVLVVGYQWEKIREKITNLSGEFVLVQNQNYRTTNTLVSLWHAKEYMSKGFWLLNGDVMFDEEILSRFDFGGSKIGVVPGRCEEEEVKVIINNEGVVVQLSKIASPDKALGEFIGLAYFDEKFSRKLIECLEWWMKRENVNSQYFEAAVECAMKEIPLHIADLSGLSCIEIDTIEDYRRAVQMWEKV</sequence>
<protein>
    <submittedName>
        <fullName evidence="4">Nucleotidyltransferase</fullName>
    </submittedName>
</protein>
<organism evidence="4 5">
    <name type="scientific">Collibacillus ludicampi</name>
    <dbReference type="NCBI Taxonomy" id="2771369"/>
    <lineage>
        <taxon>Bacteria</taxon>
        <taxon>Bacillati</taxon>
        <taxon>Bacillota</taxon>
        <taxon>Bacilli</taxon>
        <taxon>Bacillales</taxon>
        <taxon>Alicyclobacillaceae</taxon>
        <taxon>Collibacillus</taxon>
    </lineage>
</organism>
<dbReference type="Pfam" id="PF12804">
    <property type="entry name" value="NTP_transf_3"/>
    <property type="match status" value="1"/>
</dbReference>
<reference evidence="4" key="1">
    <citation type="journal article" date="2023" name="Int. J. Syst. Evol. Microbiol.">
        <title>Collibacillus ludicampi gen. nov., sp. nov., a new soil bacterium of the family Alicyclobacillaceae.</title>
        <authorList>
            <person name="Jojima T."/>
            <person name="Ioku Y."/>
            <person name="Fukuta Y."/>
            <person name="Shirasaka N."/>
            <person name="Matsumura Y."/>
            <person name="Mori M."/>
        </authorList>
    </citation>
    <scope>NUCLEOTIDE SEQUENCE</scope>
    <source>
        <strain evidence="4">TP075</strain>
    </source>
</reference>
<evidence type="ECO:0000313" key="4">
    <source>
        <dbReference type="EMBL" id="GIM45665.1"/>
    </source>
</evidence>
<evidence type="ECO:0000256" key="2">
    <source>
        <dbReference type="ARBA" id="ARBA00022695"/>
    </source>
</evidence>
<evidence type="ECO:0000313" key="5">
    <source>
        <dbReference type="Proteomes" id="UP001057291"/>
    </source>
</evidence>
<keyword evidence="2" id="KW-0548">Nucleotidyltransferase</keyword>
<dbReference type="PANTHER" id="PTHR43584:SF8">
    <property type="entry name" value="N-ACETYLMURAMATE ALPHA-1-PHOSPHATE URIDYLYLTRANSFERASE"/>
    <property type="match status" value="1"/>
</dbReference>
<dbReference type="SUPFAM" id="SSF53448">
    <property type="entry name" value="Nucleotide-diphospho-sugar transferases"/>
    <property type="match status" value="1"/>
</dbReference>
<dbReference type="InterPro" id="IPR025877">
    <property type="entry name" value="MobA-like_NTP_Trfase"/>
</dbReference>
<dbReference type="RefSeq" id="WP_282198846.1">
    <property type="nucleotide sequence ID" value="NZ_BOQE01000001.1"/>
</dbReference>
<dbReference type="PANTHER" id="PTHR43584">
    <property type="entry name" value="NUCLEOTIDYL TRANSFERASE"/>
    <property type="match status" value="1"/>
</dbReference>
<accession>A0AAV4LCX3</accession>
<evidence type="ECO:0000259" key="3">
    <source>
        <dbReference type="Pfam" id="PF12804"/>
    </source>
</evidence>
<feature type="domain" description="MobA-like NTP transferase" evidence="3">
    <location>
        <begin position="4"/>
        <end position="116"/>
    </location>
</feature>
<name>A0AAV4LCX3_9BACL</name>
<dbReference type="InterPro" id="IPR050065">
    <property type="entry name" value="GlmU-like"/>
</dbReference>